<evidence type="ECO:0000313" key="1">
    <source>
        <dbReference type="EMBL" id="KAF2581502.1"/>
    </source>
</evidence>
<proteinExistence type="predicted"/>
<reference evidence="1" key="1">
    <citation type="submission" date="2019-12" db="EMBL/GenBank/DDBJ databases">
        <title>Genome sequencing and annotation of Brassica cretica.</title>
        <authorList>
            <person name="Studholme D.J."/>
            <person name="Sarris P.F."/>
        </authorList>
    </citation>
    <scope>NUCLEOTIDE SEQUENCE</scope>
    <source>
        <strain evidence="1">PFS-001/15</strain>
        <tissue evidence="1">Leaf</tissue>
    </source>
</reference>
<dbReference type="EMBL" id="QGKW02001660">
    <property type="protein sequence ID" value="KAF2581502.1"/>
    <property type="molecule type" value="Genomic_DNA"/>
</dbReference>
<protein>
    <submittedName>
        <fullName evidence="1">Uncharacterized protein</fullName>
    </submittedName>
</protein>
<gene>
    <name evidence="1" type="ORF">F2Q68_00003359</name>
</gene>
<dbReference type="AlphaFoldDB" id="A0A8S9JJ70"/>
<evidence type="ECO:0000313" key="2">
    <source>
        <dbReference type="Proteomes" id="UP000712281"/>
    </source>
</evidence>
<accession>A0A8S9JJ70</accession>
<sequence>MFLELGLPFVCRLLKPDHQENLERTRAGTSWNANWNELERTRAGSVLIKSRAGSCRERKHKRVGVEVARADCYRVSDVAVGIAR</sequence>
<comment type="caution">
    <text evidence="1">The sequence shown here is derived from an EMBL/GenBank/DDBJ whole genome shotgun (WGS) entry which is preliminary data.</text>
</comment>
<dbReference type="Proteomes" id="UP000712281">
    <property type="component" value="Unassembled WGS sequence"/>
</dbReference>
<name>A0A8S9JJ70_BRACR</name>
<organism evidence="1 2">
    <name type="scientific">Brassica cretica</name>
    <name type="common">Mustard</name>
    <dbReference type="NCBI Taxonomy" id="69181"/>
    <lineage>
        <taxon>Eukaryota</taxon>
        <taxon>Viridiplantae</taxon>
        <taxon>Streptophyta</taxon>
        <taxon>Embryophyta</taxon>
        <taxon>Tracheophyta</taxon>
        <taxon>Spermatophyta</taxon>
        <taxon>Magnoliopsida</taxon>
        <taxon>eudicotyledons</taxon>
        <taxon>Gunneridae</taxon>
        <taxon>Pentapetalae</taxon>
        <taxon>rosids</taxon>
        <taxon>malvids</taxon>
        <taxon>Brassicales</taxon>
        <taxon>Brassicaceae</taxon>
        <taxon>Brassiceae</taxon>
        <taxon>Brassica</taxon>
    </lineage>
</organism>